<protein>
    <submittedName>
        <fullName evidence="2">Uncharacterized protein</fullName>
    </submittedName>
</protein>
<feature type="compositionally biased region" description="Acidic residues" evidence="1">
    <location>
        <begin position="397"/>
        <end position="406"/>
    </location>
</feature>
<gene>
    <name evidence="2" type="ORF">PHAECO_LOCUS593</name>
</gene>
<reference evidence="2" key="2">
    <citation type="submission" date="2022-10" db="EMBL/GenBank/DDBJ databases">
        <authorList>
            <consortium name="ENA_rothamsted_submissions"/>
            <consortium name="culmorum"/>
            <person name="King R."/>
        </authorList>
    </citation>
    <scope>NUCLEOTIDE SEQUENCE</scope>
</reference>
<feature type="region of interest" description="Disordered" evidence="1">
    <location>
        <begin position="39"/>
        <end position="79"/>
    </location>
</feature>
<keyword evidence="3" id="KW-1185">Reference proteome</keyword>
<feature type="compositionally biased region" description="Basic and acidic residues" evidence="1">
    <location>
        <begin position="110"/>
        <end position="120"/>
    </location>
</feature>
<accession>A0A9N9WXA3</accession>
<dbReference type="AlphaFoldDB" id="A0A9N9WXA3"/>
<feature type="compositionally biased region" description="Acidic residues" evidence="1">
    <location>
        <begin position="100"/>
        <end position="109"/>
    </location>
</feature>
<feature type="compositionally biased region" description="Basic and acidic residues" evidence="1">
    <location>
        <begin position="39"/>
        <end position="49"/>
    </location>
</feature>
<feature type="compositionally biased region" description="Polar residues" evidence="1">
    <location>
        <begin position="454"/>
        <end position="479"/>
    </location>
</feature>
<feature type="region of interest" description="Disordered" evidence="1">
    <location>
        <begin position="95"/>
        <end position="120"/>
    </location>
</feature>
<evidence type="ECO:0000256" key="1">
    <source>
        <dbReference type="SAM" id="MobiDB-lite"/>
    </source>
</evidence>
<evidence type="ECO:0000313" key="3">
    <source>
        <dbReference type="Proteomes" id="UP001153737"/>
    </source>
</evidence>
<proteinExistence type="predicted"/>
<feature type="compositionally biased region" description="Polar residues" evidence="1">
    <location>
        <begin position="491"/>
        <end position="516"/>
    </location>
</feature>
<dbReference type="OrthoDB" id="6774504at2759"/>
<organism evidence="2 3">
    <name type="scientific">Phaedon cochleariae</name>
    <name type="common">Mustard beetle</name>
    <dbReference type="NCBI Taxonomy" id="80249"/>
    <lineage>
        <taxon>Eukaryota</taxon>
        <taxon>Metazoa</taxon>
        <taxon>Ecdysozoa</taxon>
        <taxon>Arthropoda</taxon>
        <taxon>Hexapoda</taxon>
        <taxon>Insecta</taxon>
        <taxon>Pterygota</taxon>
        <taxon>Neoptera</taxon>
        <taxon>Endopterygota</taxon>
        <taxon>Coleoptera</taxon>
        <taxon>Polyphaga</taxon>
        <taxon>Cucujiformia</taxon>
        <taxon>Chrysomeloidea</taxon>
        <taxon>Chrysomelidae</taxon>
        <taxon>Chrysomelinae</taxon>
        <taxon>Chrysomelini</taxon>
        <taxon>Phaedon</taxon>
    </lineage>
</organism>
<feature type="region of interest" description="Disordered" evidence="1">
    <location>
        <begin position="383"/>
        <end position="516"/>
    </location>
</feature>
<dbReference type="Proteomes" id="UP001153737">
    <property type="component" value="Chromosome 1"/>
</dbReference>
<reference evidence="2" key="1">
    <citation type="submission" date="2022-01" db="EMBL/GenBank/DDBJ databases">
        <authorList>
            <person name="King R."/>
        </authorList>
    </citation>
    <scope>NUCLEOTIDE SEQUENCE</scope>
</reference>
<dbReference type="EMBL" id="OU896707">
    <property type="protein sequence ID" value="CAG9813017.1"/>
    <property type="molecule type" value="Genomic_DNA"/>
</dbReference>
<sequence>MDVELSLEEMENAVREAGLYESGMSRDEIKSCFNIVSESKDAASDENNSRRLSRSRQDLLNALNDKTANSHSCKKGDFKPKNWNSEKLVVSTLTKNELSGMEDSEDEFDLPSKTDSSKKAIEPSLSQILEDEENTDNPSNEDCIKDAMKASFGFNDMLESTENTLRFIPRKLEFIPIQYTKEFLKANNHKKAKMLYAYHTKMNYLRDQAARKSFFPAPMPVAISLNEHFNDFSDDLEAKETYVSRSGRQTKRKVYYENEDSSDGIITTKKTKNEVEWHGKKDKTKMDTKIETRSEAKIDQDIISNKQENEILNQTALVDGSNSTKKVLNENTKQTSSKPRQRKLTNAEIMKTSSLFAESPQRPSRTDIMFDKLKEQEVKRVKQEKSMESFEQTIENLDIESDDKSDEDISKNEIISVDDEEIVPRRVIPPLPGRKPINRRRNKNHELAPLDVKVSSTTRNGGASKNSQSPTSSIESAATASVKPLRKRQNINRSQSEIQIENVASTSDDHNSSLPSSTIECPMCGQYFLESKIEAHAWTCSDEHVSTRSSPRASRKQSSRITCHICDKVVPLGTHYEVHVRDCISKKQEQESQYH</sequence>
<name>A0A9N9WXA3_PHACE</name>
<evidence type="ECO:0000313" key="2">
    <source>
        <dbReference type="EMBL" id="CAG9813017.1"/>
    </source>
</evidence>